<reference evidence="2 3" key="2">
    <citation type="journal article" date="2018" name="Nature">
        <title>Mutant phenotypes for thousands of bacterial genes of unknown function.</title>
        <authorList>
            <person name="Price M.N."/>
            <person name="Wetmore K.M."/>
            <person name="Waters R.J."/>
            <person name="Callaghan M."/>
            <person name="Ray J."/>
            <person name="Liu H."/>
            <person name="Kuehl J.V."/>
            <person name="Melnyk R.A."/>
            <person name="Lamson J.S."/>
            <person name="Suh Y."/>
            <person name="Carlson H.K."/>
            <person name="Esquivel Z."/>
            <person name="Sadeeshkumar H."/>
            <person name="Chakraborty R."/>
            <person name="Zane G.M."/>
            <person name="Rubin B.E."/>
            <person name="Wall J.D."/>
            <person name="Visel A."/>
            <person name="Bristow J."/>
            <person name="Blow M.J."/>
            <person name="Arkin A.P."/>
            <person name="Deutschbauer A.M."/>
        </authorList>
    </citation>
    <scope>NUCLEOTIDE SEQUENCE [LARGE SCALE GENOMIC DNA]</scope>
    <source>
        <strain evidence="2 3">FW300-N2E3</strain>
    </source>
</reference>
<evidence type="ECO:0000313" key="3">
    <source>
        <dbReference type="Proteomes" id="UP000066487"/>
    </source>
</evidence>
<dbReference type="AlphaFoldDB" id="A0A0N9WNQ4"/>
<dbReference type="InterPro" id="IPR029058">
    <property type="entry name" value="AB_hydrolase_fold"/>
</dbReference>
<proteinExistence type="predicted"/>
<sequence>MATISLNGGEIDYLLIDGESDLPPLVLLHEGLGCIAMWRRFPYRLAAMTGRRVLTYSRYGYGHSSRADLPRRSDYMHVEAQQVLPELLEKLQLRNPVLVGHSDGASIALLHASKFPVAGLVLFAPHVFVESITLSGIDAARNSFLAGNLERQLALFHPDPKAVFEGWSSVWRSDHFLDWNIEQCLADIRCPVLLLQGDRDEYGTLAQLSAIQRKIPAVVTQHCLIDCGHSPHLDQTAHTLDLIVEFFDQMTGVSPRAELASASI</sequence>
<dbReference type="Pfam" id="PF12697">
    <property type="entry name" value="Abhydrolase_6"/>
    <property type="match status" value="1"/>
</dbReference>
<dbReference type="PANTHER" id="PTHR43689">
    <property type="entry name" value="HYDROLASE"/>
    <property type="match status" value="1"/>
</dbReference>
<accession>A0A0N9WNQ4</accession>
<dbReference type="SUPFAM" id="SSF53474">
    <property type="entry name" value="alpha/beta-Hydrolases"/>
    <property type="match status" value="1"/>
</dbReference>
<evidence type="ECO:0000259" key="1">
    <source>
        <dbReference type="Pfam" id="PF12697"/>
    </source>
</evidence>
<dbReference type="EMBL" id="CP012830">
    <property type="protein sequence ID" value="ALI05073.1"/>
    <property type="molecule type" value="Genomic_DNA"/>
</dbReference>
<protein>
    <recommendedName>
        <fullName evidence="1">AB hydrolase-1 domain-containing protein</fullName>
    </recommendedName>
</protein>
<dbReference type="InterPro" id="IPR000073">
    <property type="entry name" value="AB_hydrolase_1"/>
</dbReference>
<gene>
    <name evidence="2" type="ORF">AO353_15150</name>
</gene>
<feature type="domain" description="AB hydrolase-1" evidence="1">
    <location>
        <begin position="25"/>
        <end position="235"/>
    </location>
</feature>
<evidence type="ECO:0000313" key="2">
    <source>
        <dbReference type="EMBL" id="ALI05073.1"/>
    </source>
</evidence>
<reference evidence="3" key="1">
    <citation type="submission" date="2015-09" db="EMBL/GenBank/DDBJ databases">
        <title>Whole genome sequence of Pseudomonas fluorescens FW300-N2E3.</title>
        <authorList>
            <person name="Ray J."/>
            <person name="Melnyk R."/>
            <person name="Deutschbauer A."/>
        </authorList>
    </citation>
    <scope>NUCLEOTIDE SEQUENCE [LARGE SCALE GENOMIC DNA]</scope>
    <source>
        <strain evidence="3">FW300-N2E3</strain>
    </source>
</reference>
<name>A0A0N9WNQ4_PSEFL</name>
<dbReference type="PANTHER" id="PTHR43689:SF8">
    <property type="entry name" value="ALPHA_BETA-HYDROLASES SUPERFAMILY PROTEIN"/>
    <property type="match status" value="1"/>
</dbReference>
<organism evidence="2 3">
    <name type="scientific">Pseudomonas fluorescens</name>
    <dbReference type="NCBI Taxonomy" id="294"/>
    <lineage>
        <taxon>Bacteria</taxon>
        <taxon>Pseudomonadati</taxon>
        <taxon>Pseudomonadota</taxon>
        <taxon>Gammaproteobacteria</taxon>
        <taxon>Pseudomonadales</taxon>
        <taxon>Pseudomonadaceae</taxon>
        <taxon>Pseudomonas</taxon>
    </lineage>
</organism>
<dbReference type="Proteomes" id="UP000066487">
    <property type="component" value="Chromosome"/>
</dbReference>
<dbReference type="Gene3D" id="3.40.50.1820">
    <property type="entry name" value="alpha/beta hydrolase"/>
    <property type="match status" value="1"/>
</dbReference>